<dbReference type="Pfam" id="PF05128">
    <property type="entry name" value="DUF697"/>
    <property type="match status" value="1"/>
</dbReference>
<reference evidence="7 8" key="1">
    <citation type="submission" date="2018-01" db="EMBL/GenBank/DDBJ databases">
        <title>Genomic Encyclopedia of Archaeal and Bacterial Type Strains, Phase II (KMG-II): from individual species to whole genera.</title>
        <authorList>
            <person name="Goeker M."/>
        </authorList>
    </citation>
    <scope>NUCLEOTIDE SEQUENCE [LARGE SCALE GENOMIC DNA]</scope>
    <source>
        <strain evidence="7 8">DSM 17023</strain>
    </source>
</reference>
<dbReference type="AlphaFoldDB" id="A0A2S3UJY1"/>
<name>A0A2S3UJY1_9HYPH</name>
<evidence type="ECO:0000256" key="1">
    <source>
        <dbReference type="ARBA" id="ARBA00004141"/>
    </source>
</evidence>
<gene>
    <name evidence="7" type="ORF">CLV41_12050</name>
</gene>
<protein>
    <submittedName>
        <fullName evidence="7">Uncharacterized protein (DUF697 family)</fullName>
    </submittedName>
</protein>
<evidence type="ECO:0000256" key="3">
    <source>
        <dbReference type="ARBA" id="ARBA00022989"/>
    </source>
</evidence>
<evidence type="ECO:0000256" key="2">
    <source>
        <dbReference type="ARBA" id="ARBA00022692"/>
    </source>
</evidence>
<evidence type="ECO:0000313" key="8">
    <source>
        <dbReference type="Proteomes" id="UP000236959"/>
    </source>
</evidence>
<dbReference type="GO" id="GO:0016020">
    <property type="term" value="C:membrane"/>
    <property type="evidence" value="ECO:0007669"/>
    <property type="project" value="UniProtKB-SubCell"/>
</dbReference>
<evidence type="ECO:0000256" key="5">
    <source>
        <dbReference type="SAM" id="MobiDB-lite"/>
    </source>
</evidence>
<feature type="transmembrane region" description="Helical" evidence="6">
    <location>
        <begin position="182"/>
        <end position="201"/>
    </location>
</feature>
<dbReference type="RefSeq" id="WP_103225502.1">
    <property type="nucleotide sequence ID" value="NZ_PPCN01000020.1"/>
</dbReference>
<keyword evidence="3 6" id="KW-1133">Transmembrane helix</keyword>
<proteinExistence type="predicted"/>
<sequence length="217" mass="22836">MTRKLPRTSSRTMNDLRRAANSTFAEEEQARRPDAADTDGIVPPKQGQGQSGGDAQETDAGSHAAKEDAGPKRSFPFSNLESLPVRSSPPGKAEFLKNAGQLIVDRHAQFGAIAGLVPLPWVDLAAIAAVVERMLRKLARLYGQPISADRSKHLAAALLTGMAAPGIASFTTSGLLRMTTGPTLLGMAITSVSAAVLIRIVGEVYLNRLSLGPELAA</sequence>
<accession>A0A2S3UJY1</accession>
<keyword evidence="4 6" id="KW-0472">Membrane</keyword>
<evidence type="ECO:0000313" key="7">
    <source>
        <dbReference type="EMBL" id="POF27890.1"/>
    </source>
</evidence>
<dbReference type="OrthoDB" id="7678582at2"/>
<evidence type="ECO:0000256" key="6">
    <source>
        <dbReference type="SAM" id="Phobius"/>
    </source>
</evidence>
<dbReference type="Proteomes" id="UP000236959">
    <property type="component" value="Unassembled WGS sequence"/>
</dbReference>
<evidence type="ECO:0000256" key="4">
    <source>
        <dbReference type="ARBA" id="ARBA00023136"/>
    </source>
</evidence>
<keyword evidence="8" id="KW-1185">Reference proteome</keyword>
<feature type="region of interest" description="Disordered" evidence="5">
    <location>
        <begin position="1"/>
        <end position="90"/>
    </location>
</feature>
<comment type="subcellular location">
    <subcellularLocation>
        <location evidence="1">Membrane</location>
        <topology evidence="1">Multi-pass membrane protein</topology>
    </subcellularLocation>
</comment>
<organism evidence="7 8">
    <name type="scientific">Roseibium marinum</name>
    <dbReference type="NCBI Taxonomy" id="281252"/>
    <lineage>
        <taxon>Bacteria</taxon>
        <taxon>Pseudomonadati</taxon>
        <taxon>Pseudomonadota</taxon>
        <taxon>Alphaproteobacteria</taxon>
        <taxon>Hyphomicrobiales</taxon>
        <taxon>Stappiaceae</taxon>
        <taxon>Roseibium</taxon>
    </lineage>
</organism>
<feature type="transmembrane region" description="Helical" evidence="6">
    <location>
        <begin position="154"/>
        <end position="176"/>
    </location>
</feature>
<dbReference type="InterPro" id="IPR021147">
    <property type="entry name" value="DUF697"/>
</dbReference>
<comment type="caution">
    <text evidence="7">The sequence shown here is derived from an EMBL/GenBank/DDBJ whole genome shotgun (WGS) entry which is preliminary data.</text>
</comment>
<keyword evidence="2 6" id="KW-0812">Transmembrane</keyword>
<dbReference type="EMBL" id="PPCN01000020">
    <property type="protein sequence ID" value="POF27890.1"/>
    <property type="molecule type" value="Genomic_DNA"/>
</dbReference>